<protein>
    <recommendedName>
        <fullName evidence="3">Peptidylprolyl isomerase</fullName>
    </recommendedName>
</protein>
<organism evidence="1 2">
    <name type="scientific">Bosea thiooxidans</name>
    <dbReference type="NCBI Taxonomy" id="53254"/>
    <lineage>
        <taxon>Bacteria</taxon>
        <taxon>Pseudomonadati</taxon>
        <taxon>Pseudomonadota</taxon>
        <taxon>Alphaproteobacteria</taxon>
        <taxon>Hyphomicrobiales</taxon>
        <taxon>Boseaceae</taxon>
        <taxon>Bosea</taxon>
    </lineage>
</organism>
<reference evidence="1 2" key="1">
    <citation type="submission" date="2017-02" db="EMBL/GenBank/DDBJ databases">
        <authorList>
            <person name="Peterson S.W."/>
        </authorList>
    </citation>
    <scope>NUCLEOTIDE SEQUENCE [LARGE SCALE GENOMIC DNA]</scope>
    <source>
        <strain evidence="1 2">DSM 9653</strain>
    </source>
</reference>
<evidence type="ECO:0008006" key="3">
    <source>
        <dbReference type="Google" id="ProtNLM"/>
    </source>
</evidence>
<dbReference type="AlphaFoldDB" id="A0A1T5B0F4"/>
<dbReference type="PROSITE" id="PS51257">
    <property type="entry name" value="PROKAR_LIPOPROTEIN"/>
    <property type="match status" value="1"/>
</dbReference>
<sequence length="41" mass="4192">MKRVILLAGILGLALSLSGCDKCGNFGPLFPKSCGGEAPRT</sequence>
<dbReference type="EMBL" id="FUYX01000001">
    <property type="protein sequence ID" value="SKB40694.1"/>
    <property type="molecule type" value="Genomic_DNA"/>
</dbReference>
<evidence type="ECO:0000313" key="1">
    <source>
        <dbReference type="EMBL" id="SKB40694.1"/>
    </source>
</evidence>
<accession>A0A1T5B0F4</accession>
<dbReference type="Proteomes" id="UP000190130">
    <property type="component" value="Unassembled WGS sequence"/>
</dbReference>
<proteinExistence type="predicted"/>
<evidence type="ECO:0000313" key="2">
    <source>
        <dbReference type="Proteomes" id="UP000190130"/>
    </source>
</evidence>
<name>A0A1T5B0F4_9HYPH</name>
<gene>
    <name evidence="1" type="ORF">SAMN05660750_00625</name>
</gene>
<dbReference type="RefSeq" id="WP_280174375.1">
    <property type="nucleotide sequence ID" value="NZ_FUYX01000001.1"/>
</dbReference>